<evidence type="ECO:0000313" key="1">
    <source>
        <dbReference type="EMBL" id="OGD83853.1"/>
    </source>
</evidence>
<sequence>MLKLEEQINQLAKAVSRLGESLALPKTDIVRDSAIQRFEFCLDLSWKTLKTYLEENKGIIVKSPKETFRIAYQQGVIEYDTKWLSLVDLRNETVHTYNEAFAEEVYNQLSPALDLLKTLSSKLNQR</sequence>
<dbReference type="Pfam" id="PF08780">
    <property type="entry name" value="NTase_sub_bind"/>
    <property type="match status" value="1"/>
</dbReference>
<evidence type="ECO:0000313" key="2">
    <source>
        <dbReference type="Proteomes" id="UP000179237"/>
    </source>
</evidence>
<dbReference type="Proteomes" id="UP000179237">
    <property type="component" value="Unassembled WGS sequence"/>
</dbReference>
<gene>
    <name evidence="1" type="ORF">A2572_02700</name>
</gene>
<proteinExistence type="predicted"/>
<dbReference type="AlphaFoldDB" id="A0A1F5FW63"/>
<name>A0A1F5FW63_9BACT</name>
<dbReference type="Gene3D" id="1.20.120.330">
    <property type="entry name" value="Nucleotidyltransferases domain 2"/>
    <property type="match status" value="1"/>
</dbReference>
<organism evidence="1 2">
    <name type="scientific">Candidatus Collierbacteria bacterium RIFOXYD1_FULL_40_9</name>
    <dbReference type="NCBI Taxonomy" id="1817731"/>
    <lineage>
        <taxon>Bacteria</taxon>
        <taxon>Candidatus Collieribacteriota</taxon>
    </lineage>
</organism>
<dbReference type="SUPFAM" id="SSF81593">
    <property type="entry name" value="Nucleotidyltransferase substrate binding subunit/domain"/>
    <property type="match status" value="1"/>
</dbReference>
<dbReference type="GO" id="GO:0016740">
    <property type="term" value="F:transferase activity"/>
    <property type="evidence" value="ECO:0007669"/>
    <property type="project" value="UniProtKB-KW"/>
</dbReference>
<dbReference type="NCBIfam" id="TIGR01987">
    <property type="entry name" value="HI0074"/>
    <property type="match status" value="1"/>
</dbReference>
<keyword evidence="1" id="KW-0808">Transferase</keyword>
<comment type="caution">
    <text evidence="1">The sequence shown here is derived from an EMBL/GenBank/DDBJ whole genome shotgun (WGS) entry which is preliminary data.</text>
</comment>
<protein>
    <submittedName>
        <fullName evidence="1">Nucleotidyltransferase</fullName>
    </submittedName>
</protein>
<reference evidence="1 2" key="1">
    <citation type="journal article" date="2016" name="Nat. Commun.">
        <title>Thousands of microbial genomes shed light on interconnected biogeochemical processes in an aquifer system.</title>
        <authorList>
            <person name="Anantharaman K."/>
            <person name="Brown C.T."/>
            <person name="Hug L.A."/>
            <person name="Sharon I."/>
            <person name="Castelle C.J."/>
            <person name="Probst A.J."/>
            <person name="Thomas B.C."/>
            <person name="Singh A."/>
            <person name="Wilkins M.J."/>
            <person name="Karaoz U."/>
            <person name="Brodie E.L."/>
            <person name="Williams K.H."/>
            <person name="Hubbard S.S."/>
            <person name="Banfield J.F."/>
        </authorList>
    </citation>
    <scope>NUCLEOTIDE SEQUENCE [LARGE SCALE GENOMIC DNA]</scope>
</reference>
<accession>A0A1F5FW63</accession>
<dbReference type="InterPro" id="IPR010235">
    <property type="entry name" value="HepT"/>
</dbReference>
<dbReference type="EMBL" id="MFAQ01000007">
    <property type="protein sequence ID" value="OGD83853.1"/>
    <property type="molecule type" value="Genomic_DNA"/>
</dbReference>